<dbReference type="EMBL" id="SMFM01000006">
    <property type="protein sequence ID" value="TDD75142.1"/>
    <property type="molecule type" value="Genomic_DNA"/>
</dbReference>
<accession>A0A4R5AWV8</accession>
<comment type="caution">
    <text evidence="1">The sequence shown here is derived from an EMBL/GenBank/DDBJ whole genome shotgun (WGS) entry which is preliminary data.</text>
</comment>
<keyword evidence="2" id="KW-1185">Reference proteome</keyword>
<name>A0A4R5AWV8_9FLAO</name>
<dbReference type="RefSeq" id="WP_131910064.1">
    <property type="nucleotide sequence ID" value="NZ_SMFM01000006.1"/>
</dbReference>
<dbReference type="Proteomes" id="UP000295278">
    <property type="component" value="Unassembled WGS sequence"/>
</dbReference>
<evidence type="ECO:0000313" key="1">
    <source>
        <dbReference type="EMBL" id="TDD75142.1"/>
    </source>
</evidence>
<sequence length="268" mass="31932">MILLGVYWSYYLPESIFHINFFKFEEALSGFDDRPASLTATVYTFNPKKVIKRIKEIHDKYNDCEICIFRQGNNLKISMVNYALYDYDFFVLNKIESYLNKNWLVFQRSEIKHSKNENLIRLKKVNENLENEYNPNKNIKIYYSTRNKYSSVSKFIHINCYIATKIKSAYIEDIKEIAISENLNVLYYSEFIKSDISNLHISVSNGRQGINGIKKNYTNIRRFEDKLNTLFEKYNVTFDFQEGFDYDSKGITIEMMVDEDFVIERNNE</sequence>
<evidence type="ECO:0000313" key="2">
    <source>
        <dbReference type="Proteomes" id="UP000295278"/>
    </source>
</evidence>
<dbReference type="AlphaFoldDB" id="A0A4R5AWV8"/>
<organism evidence="1 2">
    <name type="scientific">Flavobacterium caseinilyticum</name>
    <dbReference type="NCBI Taxonomy" id="2541732"/>
    <lineage>
        <taxon>Bacteria</taxon>
        <taxon>Pseudomonadati</taxon>
        <taxon>Bacteroidota</taxon>
        <taxon>Flavobacteriia</taxon>
        <taxon>Flavobacteriales</taxon>
        <taxon>Flavobacteriaceae</taxon>
        <taxon>Flavobacterium</taxon>
    </lineage>
</organism>
<proteinExistence type="predicted"/>
<gene>
    <name evidence="1" type="ORF">E0F89_12205</name>
</gene>
<protein>
    <submittedName>
        <fullName evidence="1">Uncharacterized protein</fullName>
    </submittedName>
</protein>
<dbReference type="OrthoDB" id="1269458at2"/>
<reference evidence="1 2" key="1">
    <citation type="submission" date="2019-03" db="EMBL/GenBank/DDBJ databases">
        <title>Flavobacterium AT-3-2 sp. nov., isolated from arctic soil.</title>
        <authorList>
            <person name="Chaudhary D.K."/>
        </authorList>
    </citation>
    <scope>NUCLEOTIDE SEQUENCE [LARGE SCALE GENOMIC DNA]</scope>
    <source>
        <strain evidence="1 2">AT-3-2</strain>
    </source>
</reference>